<sequence length="267" mass="28997">MDAQSVANVLYAIAKASADSTHTEALLRLLPGLATRIPFVTSRMKAQEVANAIWAVAKLAINGSESEVLLGLLPALAGTIPEVISEMNAQAVANVIWATGQLSGDESRMVDELHAMLPSLVARAEVLLPAATPQEIANTCWGLALSHYHDAGYLQAVIQRVAEEAGQWKPRGAEMDLPSLLCALARLEASQHEDLLGVVAQKLSPMLAAMNSWGLCALAWSYQELDLNDDHLAFRQTLDEELSRRGLSERDVDSSRLGPERWRRDGR</sequence>
<reference evidence="1" key="1">
    <citation type="submission" date="2023-08" db="EMBL/GenBank/DDBJ databases">
        <authorList>
            <person name="Chen Y."/>
            <person name="Shah S."/>
            <person name="Dougan E. K."/>
            <person name="Thang M."/>
            <person name="Chan C."/>
        </authorList>
    </citation>
    <scope>NUCLEOTIDE SEQUENCE</scope>
</reference>
<dbReference type="EMBL" id="CAUJNA010003261">
    <property type="protein sequence ID" value="CAJ1397305.1"/>
    <property type="molecule type" value="Genomic_DNA"/>
</dbReference>
<dbReference type="Proteomes" id="UP001178507">
    <property type="component" value="Unassembled WGS sequence"/>
</dbReference>
<evidence type="ECO:0000313" key="1">
    <source>
        <dbReference type="EMBL" id="CAJ1397305.1"/>
    </source>
</evidence>
<proteinExistence type="predicted"/>
<protein>
    <submittedName>
        <fullName evidence="1">Uncharacterized protein</fullName>
    </submittedName>
</protein>
<dbReference type="GO" id="GO:1901259">
    <property type="term" value="P:chloroplast rRNA processing"/>
    <property type="evidence" value="ECO:0007669"/>
    <property type="project" value="TreeGrafter"/>
</dbReference>
<dbReference type="GO" id="GO:0005759">
    <property type="term" value="C:mitochondrial matrix"/>
    <property type="evidence" value="ECO:0007669"/>
    <property type="project" value="TreeGrafter"/>
</dbReference>
<dbReference type="GO" id="GO:0000963">
    <property type="term" value="P:mitochondrial RNA processing"/>
    <property type="evidence" value="ECO:0007669"/>
    <property type="project" value="TreeGrafter"/>
</dbReference>
<organism evidence="1 2">
    <name type="scientific">Effrenium voratum</name>
    <dbReference type="NCBI Taxonomy" id="2562239"/>
    <lineage>
        <taxon>Eukaryota</taxon>
        <taxon>Sar</taxon>
        <taxon>Alveolata</taxon>
        <taxon>Dinophyceae</taxon>
        <taxon>Suessiales</taxon>
        <taxon>Symbiodiniaceae</taxon>
        <taxon>Effrenium</taxon>
    </lineage>
</organism>
<dbReference type="AlphaFoldDB" id="A0AA36J2I8"/>
<keyword evidence="2" id="KW-1185">Reference proteome</keyword>
<evidence type="ECO:0000313" key="2">
    <source>
        <dbReference type="Proteomes" id="UP001178507"/>
    </source>
</evidence>
<gene>
    <name evidence="1" type="ORF">EVOR1521_LOCUS21347</name>
</gene>
<dbReference type="GO" id="GO:0044528">
    <property type="term" value="P:regulation of mitochondrial mRNA stability"/>
    <property type="evidence" value="ECO:0007669"/>
    <property type="project" value="TreeGrafter"/>
</dbReference>
<accession>A0AA36J2I8</accession>
<dbReference type="InterPro" id="IPR050870">
    <property type="entry name" value="FAST_kinase"/>
</dbReference>
<dbReference type="GO" id="GO:0003723">
    <property type="term" value="F:RNA binding"/>
    <property type="evidence" value="ECO:0007669"/>
    <property type="project" value="TreeGrafter"/>
</dbReference>
<dbReference type="PANTHER" id="PTHR21228:SF40">
    <property type="entry name" value="LD45607P"/>
    <property type="match status" value="1"/>
</dbReference>
<dbReference type="GO" id="GO:0009507">
    <property type="term" value="C:chloroplast"/>
    <property type="evidence" value="ECO:0007669"/>
    <property type="project" value="GOC"/>
</dbReference>
<name>A0AA36J2I8_9DINO</name>
<dbReference type="GO" id="GO:0035770">
    <property type="term" value="C:ribonucleoprotein granule"/>
    <property type="evidence" value="ECO:0007669"/>
    <property type="project" value="TreeGrafter"/>
</dbReference>
<comment type="caution">
    <text evidence="1">The sequence shown here is derived from an EMBL/GenBank/DDBJ whole genome shotgun (WGS) entry which is preliminary data.</text>
</comment>
<dbReference type="PANTHER" id="PTHR21228">
    <property type="entry name" value="FAST LEU-RICH DOMAIN-CONTAINING"/>
    <property type="match status" value="1"/>
</dbReference>